<dbReference type="InterPro" id="IPR036388">
    <property type="entry name" value="WH-like_DNA-bd_sf"/>
</dbReference>
<evidence type="ECO:0000259" key="12">
    <source>
        <dbReference type="PROSITE" id="PS01124"/>
    </source>
</evidence>
<dbReference type="GO" id="GO:0003700">
    <property type="term" value="F:DNA-binding transcription factor activity"/>
    <property type="evidence" value="ECO:0007669"/>
    <property type="project" value="InterPro"/>
</dbReference>
<proteinExistence type="inferred from homology"/>
<evidence type="ECO:0000256" key="9">
    <source>
        <dbReference type="ARBA" id="ARBA00049348"/>
    </source>
</evidence>
<reference evidence="13 14" key="1">
    <citation type="submission" date="2017-08" db="EMBL/GenBank/DDBJ databases">
        <title>Infants hospitalized years apart are colonized by the same room-sourced microbial strains.</title>
        <authorList>
            <person name="Brooks B."/>
            <person name="Olm M.R."/>
            <person name="Firek B.A."/>
            <person name="Baker R."/>
            <person name="Thomas B.C."/>
            <person name="Morowitz M.J."/>
            <person name="Banfield J.F."/>
        </authorList>
    </citation>
    <scope>NUCLEOTIDE SEQUENCE [LARGE SCALE GENOMIC DNA]</scope>
    <source>
        <strain evidence="13">S2_005_001_R2_27</strain>
    </source>
</reference>
<dbReference type="PROSITE" id="PS00374">
    <property type="entry name" value="MGMT"/>
    <property type="match status" value="1"/>
</dbReference>
<evidence type="ECO:0000313" key="14">
    <source>
        <dbReference type="Proteomes" id="UP000248887"/>
    </source>
</evidence>
<feature type="binding site" evidence="11">
    <location>
        <position position="41"/>
    </location>
    <ligand>
        <name>Zn(2+)</name>
        <dbReference type="ChEBI" id="CHEBI:29105"/>
    </ligand>
</feature>
<dbReference type="PROSITE" id="PS01124">
    <property type="entry name" value="HTH_ARAC_FAMILY_2"/>
    <property type="match status" value="1"/>
</dbReference>
<comment type="caution">
    <text evidence="13">The sequence shown here is derived from an EMBL/GenBank/DDBJ whole genome shotgun (WGS) entry which is preliminary data.</text>
</comment>
<evidence type="ECO:0000256" key="3">
    <source>
        <dbReference type="ARBA" id="ARBA00011918"/>
    </source>
</evidence>
<dbReference type="CDD" id="cd06445">
    <property type="entry name" value="ATase"/>
    <property type="match status" value="1"/>
</dbReference>
<dbReference type="PANTHER" id="PTHR10815">
    <property type="entry name" value="METHYLATED-DNA--PROTEIN-CYSTEINE METHYLTRANSFERASE"/>
    <property type="match status" value="1"/>
</dbReference>
<dbReference type="GO" id="GO:0032259">
    <property type="term" value="P:methylation"/>
    <property type="evidence" value="ECO:0007669"/>
    <property type="project" value="UniProtKB-KW"/>
</dbReference>
<keyword evidence="8" id="KW-0234">DNA repair</keyword>
<dbReference type="Pfam" id="PF01035">
    <property type="entry name" value="DNA_binding_1"/>
    <property type="match status" value="1"/>
</dbReference>
<dbReference type="GO" id="GO:0043565">
    <property type="term" value="F:sequence-specific DNA binding"/>
    <property type="evidence" value="ECO:0007669"/>
    <property type="project" value="InterPro"/>
</dbReference>
<dbReference type="InterPro" id="IPR035451">
    <property type="entry name" value="Ada-like_dom_sf"/>
</dbReference>
<evidence type="ECO:0000256" key="4">
    <source>
        <dbReference type="ARBA" id="ARBA00022603"/>
    </source>
</evidence>
<feature type="binding site" evidence="11">
    <location>
        <position position="71"/>
    </location>
    <ligand>
        <name>Zn(2+)</name>
        <dbReference type="ChEBI" id="CHEBI:29105"/>
    </ligand>
</feature>
<dbReference type="InterPro" id="IPR001497">
    <property type="entry name" value="MethylDNA_cys_MeTrfase_AS"/>
</dbReference>
<organism evidence="13 14">
    <name type="scientific">Ancylobacter novellus</name>
    <name type="common">Thiobacillus novellus</name>
    <dbReference type="NCBI Taxonomy" id="921"/>
    <lineage>
        <taxon>Bacteria</taxon>
        <taxon>Pseudomonadati</taxon>
        <taxon>Pseudomonadota</taxon>
        <taxon>Alphaproteobacteria</taxon>
        <taxon>Hyphomicrobiales</taxon>
        <taxon>Xanthobacteraceae</taxon>
        <taxon>Ancylobacter</taxon>
    </lineage>
</organism>
<comment type="catalytic activity">
    <reaction evidence="1">
        <text>a 4-O-methyl-thymidine in DNA + L-cysteinyl-[protein] = a thymidine in DNA + S-methyl-L-cysteinyl-[protein]</text>
        <dbReference type="Rhea" id="RHEA:53428"/>
        <dbReference type="Rhea" id="RHEA-COMP:10131"/>
        <dbReference type="Rhea" id="RHEA-COMP:10132"/>
        <dbReference type="Rhea" id="RHEA-COMP:13555"/>
        <dbReference type="Rhea" id="RHEA-COMP:13556"/>
        <dbReference type="ChEBI" id="CHEBI:29950"/>
        <dbReference type="ChEBI" id="CHEBI:82612"/>
        <dbReference type="ChEBI" id="CHEBI:137386"/>
        <dbReference type="ChEBI" id="CHEBI:137387"/>
        <dbReference type="EC" id="2.1.1.63"/>
    </reaction>
</comment>
<dbReference type="InterPro" id="IPR036631">
    <property type="entry name" value="MGMT_N_sf"/>
</dbReference>
<dbReference type="InterPro" id="IPR036217">
    <property type="entry name" value="MethylDNA_cys_MeTrfase_DNAb"/>
</dbReference>
<dbReference type="GO" id="GO:0008270">
    <property type="term" value="F:zinc ion binding"/>
    <property type="evidence" value="ECO:0007669"/>
    <property type="project" value="InterPro"/>
</dbReference>
<dbReference type="Gene3D" id="1.10.10.10">
    <property type="entry name" value="Winged helix-like DNA-binding domain superfamily/Winged helix DNA-binding domain"/>
    <property type="match status" value="1"/>
</dbReference>
<dbReference type="Pfam" id="PF12833">
    <property type="entry name" value="HTH_18"/>
    <property type="match status" value="1"/>
</dbReference>
<dbReference type="InterPro" id="IPR018060">
    <property type="entry name" value="HTH_AraC"/>
</dbReference>
<dbReference type="FunFam" id="1.10.10.10:FF:000214">
    <property type="entry name" value="Methylated-DNA--protein-cysteine methyltransferase"/>
    <property type="match status" value="1"/>
</dbReference>
<dbReference type="NCBIfam" id="TIGR00589">
    <property type="entry name" value="ogt"/>
    <property type="match status" value="1"/>
</dbReference>
<dbReference type="SUPFAM" id="SSF57884">
    <property type="entry name" value="Ada DNA repair protein, N-terminal domain (N-Ada 10)"/>
    <property type="match status" value="1"/>
</dbReference>
<dbReference type="GO" id="GO:0003908">
    <property type="term" value="F:methylated-DNA-[protein]-cysteine S-methyltransferase activity"/>
    <property type="evidence" value="ECO:0007669"/>
    <property type="project" value="UniProtKB-EC"/>
</dbReference>
<evidence type="ECO:0000256" key="8">
    <source>
        <dbReference type="ARBA" id="ARBA00023204"/>
    </source>
</evidence>
<evidence type="ECO:0000256" key="11">
    <source>
        <dbReference type="PIRSR" id="PIRSR000409-3"/>
    </source>
</evidence>
<dbReference type="PANTHER" id="PTHR10815:SF5">
    <property type="entry name" value="METHYLATED-DNA--PROTEIN-CYSTEINE METHYLTRANSFERASE"/>
    <property type="match status" value="1"/>
</dbReference>
<dbReference type="InterPro" id="IPR016221">
    <property type="entry name" value="Bifunct_regulatory_prot_Ada"/>
</dbReference>
<dbReference type="EC" id="2.1.1.63" evidence="3"/>
<dbReference type="InterPro" id="IPR004026">
    <property type="entry name" value="Ada_DNA_repair_Zn-bd"/>
</dbReference>
<dbReference type="Pfam" id="PF02805">
    <property type="entry name" value="Ada_Zn_binding"/>
    <property type="match status" value="1"/>
</dbReference>
<comment type="catalytic activity">
    <reaction evidence="9">
        <text>a 6-O-methyl-2'-deoxyguanosine in DNA + L-cysteinyl-[protein] = S-methyl-L-cysteinyl-[protein] + a 2'-deoxyguanosine in DNA</text>
        <dbReference type="Rhea" id="RHEA:24000"/>
        <dbReference type="Rhea" id="RHEA-COMP:10131"/>
        <dbReference type="Rhea" id="RHEA-COMP:10132"/>
        <dbReference type="Rhea" id="RHEA-COMP:11367"/>
        <dbReference type="Rhea" id="RHEA-COMP:11368"/>
        <dbReference type="ChEBI" id="CHEBI:29950"/>
        <dbReference type="ChEBI" id="CHEBI:82612"/>
        <dbReference type="ChEBI" id="CHEBI:85445"/>
        <dbReference type="ChEBI" id="CHEBI:85448"/>
        <dbReference type="EC" id="2.1.1.63"/>
    </reaction>
</comment>
<evidence type="ECO:0000256" key="2">
    <source>
        <dbReference type="ARBA" id="ARBA00008711"/>
    </source>
</evidence>
<evidence type="ECO:0000256" key="1">
    <source>
        <dbReference type="ARBA" id="ARBA00001286"/>
    </source>
</evidence>
<feature type="active site" description="Nucleophile; methyl group acceptor from methylphosphotriester" evidence="10">
    <location>
        <position position="37"/>
    </location>
</feature>
<gene>
    <name evidence="13" type="ORF">DI549_00140</name>
</gene>
<comment type="similarity">
    <text evidence="2">Belongs to the MGMT family.</text>
</comment>
<feature type="binding site" evidence="11">
    <location>
        <position position="68"/>
    </location>
    <ligand>
        <name>Zn(2+)</name>
        <dbReference type="ChEBI" id="CHEBI:29105"/>
    </ligand>
</feature>
<keyword evidence="4" id="KW-0489">Methyltransferase</keyword>
<name>A0A2W5ST36_ANCNO</name>
<dbReference type="Gene3D" id="3.30.160.70">
    <property type="entry name" value="Methylated DNA-protein cysteine methyltransferase domain"/>
    <property type="match status" value="1"/>
</dbReference>
<feature type="binding site" evidence="11">
    <location>
        <position position="37"/>
    </location>
    <ligand>
        <name>Zn(2+)</name>
        <dbReference type="ChEBI" id="CHEBI:29105"/>
    </ligand>
</feature>
<keyword evidence="5" id="KW-0808">Transferase</keyword>
<evidence type="ECO:0000256" key="6">
    <source>
        <dbReference type="ARBA" id="ARBA00022763"/>
    </source>
</evidence>
<dbReference type="PIRSF" id="PIRSF000409">
    <property type="entry name" value="Ada"/>
    <property type="match status" value="1"/>
</dbReference>
<dbReference type="Gene3D" id="3.40.10.10">
    <property type="entry name" value="DNA Methylphosphotriester Repair Domain"/>
    <property type="match status" value="1"/>
</dbReference>
<feature type="active site" description="Nucleophile; methyl group acceptor from either O6-methylguanine or O4-methylthymine" evidence="10">
    <location>
        <position position="318"/>
    </location>
</feature>
<dbReference type="InterPro" id="IPR014048">
    <property type="entry name" value="MethylDNA_cys_MeTrfase_DNA-bd"/>
</dbReference>
<accession>A0A2W5ST36</accession>
<dbReference type="Proteomes" id="UP000248887">
    <property type="component" value="Unassembled WGS sequence"/>
</dbReference>
<feature type="domain" description="HTH araC/xylS-type" evidence="12">
    <location>
        <begin position="107"/>
        <end position="181"/>
    </location>
</feature>
<dbReference type="SUPFAM" id="SSF46767">
    <property type="entry name" value="Methylated DNA-protein cysteine methyltransferase, C-terminal domain"/>
    <property type="match status" value="1"/>
</dbReference>
<evidence type="ECO:0000256" key="10">
    <source>
        <dbReference type="PIRSR" id="PIRSR000409-1"/>
    </source>
</evidence>
<keyword evidence="11" id="KW-0479">Metal-binding</keyword>
<evidence type="ECO:0000313" key="13">
    <source>
        <dbReference type="EMBL" id="PZQ85937.1"/>
    </source>
</evidence>
<dbReference type="SMART" id="SM00342">
    <property type="entry name" value="HTH_ARAC"/>
    <property type="match status" value="1"/>
</dbReference>
<keyword evidence="7" id="KW-0010">Activator</keyword>
<sequence length="370" mass="40162">MLFDLPDHATLYRALLARDEGYEGRAFVCVATTGIFCRLTCPARKPLPENCTFHATIGACIEAGFRPCKRCHPLQPAANADPVIGALLRALDDRPAYRFGEEDIARMGYDLSTVRRAFKRHFGMTFLEMARQRRLREGFETLYDGGKVIEAQQVAGFESASAFRAAFARLLGCAPGDIAGRGALLADWIATPLGDMIAISSGSHLHLLEFVERRALPTEVARLRQRAKGDLGIGGSAPTEQIRAELADFFAGRSADFRTPLTLDGSAFTRAVWAELRQIPPGATVSYSEIARRVGQPSAIRAVARANGANQLALVIPCHRVIGADGALTGYGGGLWRKQRLLEIEQQYRAPPAEAAAPAQCARANISLNE</sequence>
<dbReference type="AlphaFoldDB" id="A0A2W5ST36"/>
<dbReference type="Gene3D" id="1.10.10.60">
    <property type="entry name" value="Homeodomain-like"/>
    <property type="match status" value="1"/>
</dbReference>
<dbReference type="EMBL" id="QFQD01000001">
    <property type="protein sequence ID" value="PZQ85937.1"/>
    <property type="molecule type" value="Genomic_DNA"/>
</dbReference>
<evidence type="ECO:0000256" key="7">
    <source>
        <dbReference type="ARBA" id="ARBA00023159"/>
    </source>
</evidence>
<keyword evidence="6" id="KW-0227">DNA damage</keyword>
<dbReference type="GO" id="GO:0006281">
    <property type="term" value="P:DNA repair"/>
    <property type="evidence" value="ECO:0007669"/>
    <property type="project" value="UniProtKB-KW"/>
</dbReference>
<comment type="cofactor">
    <cofactor evidence="11">
        <name>Zn(2+)</name>
        <dbReference type="ChEBI" id="CHEBI:29105"/>
    </cofactor>
    <text evidence="11">Binds 1 zinc ion per subunit.</text>
</comment>
<dbReference type="SUPFAM" id="SSF53155">
    <property type="entry name" value="Methylated DNA-protein cysteine methyltransferase domain"/>
    <property type="match status" value="1"/>
</dbReference>
<keyword evidence="11" id="KW-0862">Zinc</keyword>
<protein>
    <recommendedName>
        <fullName evidence="3">methylated-DNA--[protein]-cysteine S-methyltransferase</fullName>
        <ecNumber evidence="3">2.1.1.63</ecNumber>
    </recommendedName>
</protein>
<evidence type="ECO:0000256" key="5">
    <source>
        <dbReference type="ARBA" id="ARBA00022679"/>
    </source>
</evidence>